<dbReference type="InterPro" id="IPR006652">
    <property type="entry name" value="Kelch_1"/>
</dbReference>
<keyword evidence="2" id="KW-0677">Repeat</keyword>
<evidence type="ECO:0000256" key="1">
    <source>
        <dbReference type="ARBA" id="ARBA00022441"/>
    </source>
</evidence>
<evidence type="ECO:0008006" key="5">
    <source>
        <dbReference type="Google" id="ProtNLM"/>
    </source>
</evidence>
<protein>
    <recommendedName>
        <fullName evidence="5">Kelch repeat protein</fullName>
    </recommendedName>
</protein>
<gene>
    <name evidence="3" type="ORF">AMSG_11902</name>
</gene>
<dbReference type="PANTHER" id="PTHR46228">
    <property type="entry name" value="KELCH DOMAIN-CONTAINING PROTEIN"/>
    <property type="match status" value="1"/>
</dbReference>
<dbReference type="InterPro" id="IPR015915">
    <property type="entry name" value="Kelch-typ_b-propeller"/>
</dbReference>
<dbReference type="OrthoDB" id="432528at2759"/>
<proteinExistence type="predicted"/>
<evidence type="ECO:0000313" key="4">
    <source>
        <dbReference type="Proteomes" id="UP000054408"/>
    </source>
</evidence>
<dbReference type="eggNOG" id="KOG0379">
    <property type="taxonomic scope" value="Eukaryota"/>
</dbReference>
<reference evidence="3 4" key="1">
    <citation type="submission" date="2010-05" db="EMBL/GenBank/DDBJ databases">
        <title>The Genome Sequence of Thecamonas trahens ATCC 50062.</title>
        <authorList>
            <consortium name="The Broad Institute Genome Sequencing Platform"/>
            <person name="Russ C."/>
            <person name="Cuomo C."/>
            <person name="Shea T."/>
            <person name="Young S.K."/>
            <person name="Zeng Q."/>
            <person name="Koehrsen M."/>
            <person name="Haas B."/>
            <person name="Borodovsky M."/>
            <person name="Guigo R."/>
            <person name="Alvarado L."/>
            <person name="Berlin A."/>
            <person name="Bochicchio J."/>
            <person name="Borenstein D."/>
            <person name="Chapman S."/>
            <person name="Chen Z."/>
            <person name="Freedman E."/>
            <person name="Gellesch M."/>
            <person name="Goldberg J."/>
            <person name="Griggs A."/>
            <person name="Gujja S."/>
            <person name="Heilman E."/>
            <person name="Heiman D."/>
            <person name="Hepburn T."/>
            <person name="Howarth C."/>
            <person name="Jen D."/>
            <person name="Larson L."/>
            <person name="Mehta T."/>
            <person name="Park D."/>
            <person name="Pearson M."/>
            <person name="Roberts A."/>
            <person name="Saif S."/>
            <person name="Shenoy N."/>
            <person name="Sisk P."/>
            <person name="Stolte C."/>
            <person name="Sykes S."/>
            <person name="Thomson T."/>
            <person name="Walk T."/>
            <person name="White J."/>
            <person name="Yandava C."/>
            <person name="Burger G."/>
            <person name="Gray M.W."/>
            <person name="Holland P.W.H."/>
            <person name="King N."/>
            <person name="Lang F.B.F."/>
            <person name="Roger A.J."/>
            <person name="Ruiz-Trillo I."/>
            <person name="Lander E."/>
            <person name="Nusbaum C."/>
        </authorList>
    </citation>
    <scope>NUCLEOTIDE SEQUENCE [LARGE SCALE GENOMIC DNA]</scope>
    <source>
        <strain evidence="3 4">ATCC 50062</strain>
    </source>
</reference>
<organism evidence="3 4">
    <name type="scientific">Thecamonas trahens ATCC 50062</name>
    <dbReference type="NCBI Taxonomy" id="461836"/>
    <lineage>
        <taxon>Eukaryota</taxon>
        <taxon>Apusozoa</taxon>
        <taxon>Apusomonadida</taxon>
        <taxon>Apusomonadidae</taxon>
        <taxon>Thecamonas</taxon>
    </lineage>
</organism>
<evidence type="ECO:0000313" key="3">
    <source>
        <dbReference type="EMBL" id="KNC49652.1"/>
    </source>
</evidence>
<keyword evidence="4" id="KW-1185">Reference proteome</keyword>
<dbReference type="GeneID" id="25569817"/>
<evidence type="ECO:0000256" key="2">
    <source>
        <dbReference type="ARBA" id="ARBA00022737"/>
    </source>
</evidence>
<accession>A0A0L0DBE4</accession>
<keyword evidence="1" id="KW-0880">Kelch repeat</keyword>
<dbReference type="SMART" id="SM00612">
    <property type="entry name" value="Kelch"/>
    <property type="match status" value="3"/>
</dbReference>
<dbReference type="Pfam" id="PF24681">
    <property type="entry name" value="Kelch_KLHDC2_KLHL20_DRC7"/>
    <property type="match status" value="1"/>
</dbReference>
<dbReference type="Proteomes" id="UP000054408">
    <property type="component" value="Unassembled WGS sequence"/>
</dbReference>
<name>A0A0L0DBE4_THETB</name>
<sequence length="297" mass="31706">MDTASLGRGDGPVVRHNHALVFVAAGHDVPGVDNGDILLVIGGSTHWAYLGDVWVFDLKTGSWTQMIPGGPGPVARHGHVAALVGSTVVVFGGHSGMQSRPSTLTYYNDVFSLDLTSWNWTRCATTLSTPRSWMGVAVVGALVVVAGGYTFDVTARDEVYFDVIEAYDVANDVFLSLPPDVTLASPRNRVCMASCASTIVIFGGNALLADRGDVFFSDIAVLDASSTCVSNWTLSVAKLTLSGWTSDFMLLPFLIMIRNVLLEGGALIDMDRAGDDYTQAEAEEAFIRVAKAHGWIT</sequence>
<dbReference type="AlphaFoldDB" id="A0A0L0DBE4"/>
<dbReference type="EMBL" id="GL349456">
    <property type="protein sequence ID" value="KNC49652.1"/>
    <property type="molecule type" value="Genomic_DNA"/>
</dbReference>
<dbReference type="RefSeq" id="XP_013757776.1">
    <property type="nucleotide sequence ID" value="XM_013902322.1"/>
</dbReference>
<dbReference type="SUPFAM" id="SSF117281">
    <property type="entry name" value="Kelch motif"/>
    <property type="match status" value="1"/>
</dbReference>
<dbReference type="Gene3D" id="2.120.10.80">
    <property type="entry name" value="Kelch-type beta propeller"/>
    <property type="match status" value="1"/>
</dbReference>
<dbReference type="STRING" id="461836.A0A0L0DBE4"/>
<dbReference type="PANTHER" id="PTHR46228:SF2">
    <property type="entry name" value="KELCH REPEAT PROTEIN (AFU_ORTHOLOGUE AFUA_4G14350)"/>
    <property type="match status" value="1"/>
</dbReference>